<organism evidence="1 2">
    <name type="scientific">Colletotrichum abscissum</name>
    <dbReference type="NCBI Taxonomy" id="1671311"/>
    <lineage>
        <taxon>Eukaryota</taxon>
        <taxon>Fungi</taxon>
        <taxon>Dikarya</taxon>
        <taxon>Ascomycota</taxon>
        <taxon>Pezizomycotina</taxon>
        <taxon>Sordariomycetes</taxon>
        <taxon>Hypocreomycetidae</taxon>
        <taxon>Glomerellales</taxon>
        <taxon>Glomerellaceae</taxon>
        <taxon>Colletotrichum</taxon>
        <taxon>Colletotrichum acutatum species complex</taxon>
    </lineage>
</organism>
<dbReference type="EMBL" id="SDAQ01000029">
    <property type="protein sequence ID" value="KAI3553531.1"/>
    <property type="molecule type" value="Genomic_DNA"/>
</dbReference>
<proteinExistence type="predicted"/>
<reference evidence="1" key="1">
    <citation type="submission" date="2019-01" db="EMBL/GenBank/DDBJ databases">
        <title>Colletotrichum abscissum LGMF1257.</title>
        <authorList>
            <person name="Baroncelli R."/>
        </authorList>
    </citation>
    <scope>NUCLEOTIDE SEQUENCE</scope>
    <source>
        <strain evidence="1">Ca142</strain>
    </source>
</reference>
<gene>
    <name evidence="1" type="ORF">CABS02_06131</name>
</gene>
<accession>A0A9P9XH20</accession>
<dbReference type="OrthoDB" id="10405976at2759"/>
<dbReference type="AlphaFoldDB" id="A0A9P9XH20"/>
<protein>
    <submittedName>
        <fullName evidence="1">Uncharacterized protein</fullName>
    </submittedName>
</protein>
<evidence type="ECO:0000313" key="1">
    <source>
        <dbReference type="EMBL" id="KAI3553531.1"/>
    </source>
</evidence>
<name>A0A9P9XH20_9PEZI</name>
<dbReference type="Proteomes" id="UP001056436">
    <property type="component" value="Unassembled WGS sequence"/>
</dbReference>
<sequence length="64" mass="6988">MHLRTYPLLLVLSPDPRVQDAAMAISPSFALHRPLSRAGHLYPSYAETSMLAQPAGLRSLSDKA</sequence>
<keyword evidence="2" id="KW-1185">Reference proteome</keyword>
<evidence type="ECO:0000313" key="2">
    <source>
        <dbReference type="Proteomes" id="UP001056436"/>
    </source>
</evidence>
<comment type="caution">
    <text evidence="1">The sequence shown here is derived from an EMBL/GenBank/DDBJ whole genome shotgun (WGS) entry which is preliminary data.</text>
</comment>